<dbReference type="InterPro" id="IPR050113">
    <property type="entry name" value="Ub_conjugating_enzyme"/>
</dbReference>
<dbReference type="SMART" id="SM00212">
    <property type="entry name" value="UBCc"/>
    <property type="match status" value="1"/>
</dbReference>
<reference evidence="7 8" key="1">
    <citation type="submission" date="2016-08" db="EMBL/GenBank/DDBJ databases">
        <title>Genomes of anaerobic fungi encode conserved fungal cellulosomes for biomass hydrolysis.</title>
        <authorList>
            <consortium name="DOE Joint Genome Institute"/>
            <person name="Haitjema C.H."/>
            <person name="Gilmore S.P."/>
            <person name="Henske J.K."/>
            <person name="Solomon K.V."/>
            <person name="De Groot R."/>
            <person name="Kuo A."/>
            <person name="Mondo S.J."/>
            <person name="Salamov A.A."/>
            <person name="Labutti K."/>
            <person name="Zhao Z."/>
            <person name="Chiniquy J."/>
            <person name="Barry K."/>
            <person name="Brewer H.M."/>
            <person name="Purvine S.O."/>
            <person name="Wright A.T."/>
            <person name="Boxma B."/>
            <person name="Van Alen T."/>
            <person name="Hackstein J.H."/>
            <person name="Baker S.E."/>
            <person name="Grigoriev I.V."/>
            <person name="O'Malley M.A."/>
        </authorList>
    </citation>
    <scope>NUCLEOTIDE SEQUENCE [LARGE SCALE GENOMIC DNA]</scope>
    <source>
        <strain evidence="8">finn</strain>
    </source>
</reference>
<feature type="domain" description="UBC core" evidence="6">
    <location>
        <begin position="1"/>
        <end position="148"/>
    </location>
</feature>
<dbReference type="SUPFAM" id="SSF54495">
    <property type="entry name" value="UBC-like"/>
    <property type="match status" value="1"/>
</dbReference>
<dbReference type="AlphaFoldDB" id="A0A1Y1VK12"/>
<evidence type="ECO:0000256" key="3">
    <source>
        <dbReference type="ARBA" id="ARBA00022741"/>
    </source>
</evidence>
<protein>
    <recommendedName>
        <fullName evidence="1">E2 ubiquitin-conjugating enzyme</fullName>
        <ecNumber evidence="1">2.3.2.23</ecNumber>
    </recommendedName>
</protein>
<dbReference type="Proteomes" id="UP000193719">
    <property type="component" value="Unassembled WGS sequence"/>
</dbReference>
<evidence type="ECO:0000313" key="8">
    <source>
        <dbReference type="Proteomes" id="UP000193719"/>
    </source>
</evidence>
<evidence type="ECO:0000256" key="1">
    <source>
        <dbReference type="ARBA" id="ARBA00012486"/>
    </source>
</evidence>
<evidence type="ECO:0000256" key="4">
    <source>
        <dbReference type="ARBA" id="ARBA00022786"/>
    </source>
</evidence>
<name>A0A1Y1VK12_9FUNG</name>
<dbReference type="Pfam" id="PF00179">
    <property type="entry name" value="UQ_con"/>
    <property type="match status" value="1"/>
</dbReference>
<keyword evidence="4" id="KW-0833">Ubl conjugation pathway</keyword>
<evidence type="ECO:0000256" key="5">
    <source>
        <dbReference type="ARBA" id="ARBA00022840"/>
    </source>
</evidence>
<gene>
    <name evidence="7" type="ORF">BCR36DRAFT_317727</name>
</gene>
<dbReference type="Gene3D" id="3.10.110.10">
    <property type="entry name" value="Ubiquitin Conjugating Enzyme"/>
    <property type="match status" value="1"/>
</dbReference>
<dbReference type="FunFam" id="3.10.110.10:FF:000060">
    <property type="entry name" value="Ubiquitin conjugating enzyme (UbcB)"/>
    <property type="match status" value="1"/>
</dbReference>
<dbReference type="PANTHER" id="PTHR24067">
    <property type="entry name" value="UBIQUITIN-CONJUGATING ENZYME E2"/>
    <property type="match status" value="1"/>
</dbReference>
<evidence type="ECO:0000256" key="2">
    <source>
        <dbReference type="ARBA" id="ARBA00022679"/>
    </source>
</evidence>
<dbReference type="OrthoDB" id="9978460at2759"/>
<dbReference type="InterPro" id="IPR016135">
    <property type="entry name" value="UBQ-conjugating_enzyme/RWD"/>
</dbReference>
<comment type="caution">
    <text evidence="7">The sequence shown here is derived from an EMBL/GenBank/DDBJ whole genome shotgun (WGS) entry which is preliminary data.</text>
</comment>
<keyword evidence="5" id="KW-0067">ATP-binding</keyword>
<dbReference type="PROSITE" id="PS50127">
    <property type="entry name" value="UBC_2"/>
    <property type="match status" value="1"/>
</dbReference>
<dbReference type="InterPro" id="IPR000608">
    <property type="entry name" value="UBC"/>
</dbReference>
<reference evidence="7 8" key="2">
    <citation type="submission" date="2016-08" db="EMBL/GenBank/DDBJ databases">
        <title>Pervasive Adenine N6-methylation of Active Genes in Fungi.</title>
        <authorList>
            <consortium name="DOE Joint Genome Institute"/>
            <person name="Mondo S.J."/>
            <person name="Dannebaum R.O."/>
            <person name="Kuo R.C."/>
            <person name="Labutti K."/>
            <person name="Haridas S."/>
            <person name="Kuo A."/>
            <person name="Salamov A."/>
            <person name="Ahrendt S.R."/>
            <person name="Lipzen A."/>
            <person name="Sullivan W."/>
            <person name="Andreopoulos W.B."/>
            <person name="Clum A."/>
            <person name="Lindquist E."/>
            <person name="Daum C."/>
            <person name="Ramamoorthy G.K."/>
            <person name="Gryganskyi A."/>
            <person name="Culley D."/>
            <person name="Magnuson J.K."/>
            <person name="James T.Y."/>
            <person name="O'Malley M.A."/>
            <person name="Stajich J.E."/>
            <person name="Spatafora J.W."/>
            <person name="Visel A."/>
            <person name="Grigoriev I.V."/>
        </authorList>
    </citation>
    <scope>NUCLEOTIDE SEQUENCE [LARGE SCALE GENOMIC DNA]</scope>
    <source>
        <strain evidence="8">finn</strain>
    </source>
</reference>
<keyword evidence="2" id="KW-0808">Transferase</keyword>
<dbReference type="EMBL" id="MCFH01000004">
    <property type="protein sequence ID" value="ORX58421.1"/>
    <property type="molecule type" value="Genomic_DNA"/>
</dbReference>
<proteinExistence type="predicted"/>
<sequence length="149" mass="17223">MATNRIIKEYMQLQKQPVNSVTIAPREDNLYLWEGKLMGPFNSPFKGGVFNIEITFPQEYPFKPPILKVTTKIYHPNIDDDGSICMSILKSDIWKPTIKITQVLEALINLINEPNPADALRPNIGHEYSTNYKEYVENAKRYVNMYAKQ</sequence>
<evidence type="ECO:0000313" key="7">
    <source>
        <dbReference type="EMBL" id="ORX58421.1"/>
    </source>
</evidence>
<dbReference type="GO" id="GO:0061631">
    <property type="term" value="F:ubiquitin conjugating enzyme activity"/>
    <property type="evidence" value="ECO:0007669"/>
    <property type="project" value="UniProtKB-EC"/>
</dbReference>
<dbReference type="EC" id="2.3.2.23" evidence="1"/>
<keyword evidence="3" id="KW-0547">Nucleotide-binding</keyword>
<dbReference type="STRING" id="1754191.A0A1Y1VK12"/>
<dbReference type="GO" id="GO:0005524">
    <property type="term" value="F:ATP binding"/>
    <property type="evidence" value="ECO:0007669"/>
    <property type="project" value="UniProtKB-KW"/>
</dbReference>
<accession>A0A1Y1VK12</accession>
<keyword evidence="8" id="KW-1185">Reference proteome</keyword>
<evidence type="ECO:0000259" key="6">
    <source>
        <dbReference type="PROSITE" id="PS50127"/>
    </source>
</evidence>
<organism evidence="7 8">
    <name type="scientific">Piromyces finnis</name>
    <dbReference type="NCBI Taxonomy" id="1754191"/>
    <lineage>
        <taxon>Eukaryota</taxon>
        <taxon>Fungi</taxon>
        <taxon>Fungi incertae sedis</taxon>
        <taxon>Chytridiomycota</taxon>
        <taxon>Chytridiomycota incertae sedis</taxon>
        <taxon>Neocallimastigomycetes</taxon>
        <taxon>Neocallimastigales</taxon>
        <taxon>Neocallimastigaceae</taxon>
        <taxon>Piromyces</taxon>
    </lineage>
</organism>